<dbReference type="Proteomes" id="UP001392318">
    <property type="component" value="Unassembled WGS sequence"/>
</dbReference>
<accession>A0ACC6RLL7</accession>
<keyword evidence="2" id="KW-1185">Reference proteome</keyword>
<reference evidence="1" key="1">
    <citation type="submission" date="2024-01" db="EMBL/GenBank/DDBJ databases">
        <title>The diversity of rhizobia nodulating Mimosa spp. in eleven states of Brazil covering several biomes is determined by host plant, location, and edaphic factors.</title>
        <authorList>
            <person name="Rouws L."/>
            <person name="Barauna A."/>
            <person name="Beukes C."/>
            <person name="De Faria S.M."/>
            <person name="Gross E."/>
            <person name="Dos Reis Junior F.B."/>
            <person name="Simon M."/>
            <person name="Maluk M."/>
            <person name="Odee D.W."/>
            <person name="Kenicer G."/>
            <person name="Young J.P.W."/>
            <person name="Reis V.M."/>
            <person name="Zilli J."/>
            <person name="James E.K."/>
        </authorList>
    </citation>
    <scope>NUCLEOTIDE SEQUENCE</scope>
    <source>
        <strain evidence="1">JPY452</strain>
    </source>
</reference>
<dbReference type="EMBL" id="JAYMRU010000013">
    <property type="protein sequence ID" value="MEM5402188.1"/>
    <property type="molecule type" value="Genomic_DNA"/>
</dbReference>
<name>A0ACC6RLL7_9BURK</name>
<gene>
    <name evidence="1" type="ORF">VSR83_19135</name>
</gene>
<organism evidence="1 2">
    <name type="scientific">Paraburkholderia unamae</name>
    <dbReference type="NCBI Taxonomy" id="219649"/>
    <lineage>
        <taxon>Bacteria</taxon>
        <taxon>Pseudomonadati</taxon>
        <taxon>Pseudomonadota</taxon>
        <taxon>Betaproteobacteria</taxon>
        <taxon>Burkholderiales</taxon>
        <taxon>Burkholderiaceae</taxon>
        <taxon>Paraburkholderia</taxon>
    </lineage>
</organism>
<evidence type="ECO:0000313" key="1">
    <source>
        <dbReference type="EMBL" id="MEM5402188.1"/>
    </source>
</evidence>
<sequence>MTALLVQSRGLTDKERGGCSVYSSEETGLASLATAMTELASEKHVAGNERYV</sequence>
<comment type="caution">
    <text evidence="1">The sequence shown here is derived from an EMBL/GenBank/DDBJ whole genome shotgun (WGS) entry which is preliminary data.</text>
</comment>
<protein>
    <submittedName>
        <fullName evidence="1">Uncharacterized protein</fullName>
    </submittedName>
</protein>
<evidence type="ECO:0000313" key="2">
    <source>
        <dbReference type="Proteomes" id="UP001392318"/>
    </source>
</evidence>
<proteinExistence type="predicted"/>